<sequence>MSKDGILGELSRPALHTPPGGFQVTEDSNLWKKSNAFQASRPLLLERIGKDYKSIRNPLEVHGALARHLIKAMNASYALACRVDLLDDACHEACEKERALQLQVKELKKENDRLKVAFILAIKEKKEATAQALSEMKKHDALRARFTRVGKLEQRVKVIEEALPQRVQDAINEYQQSEEFHLEAGKEAAYCLFRFTKSYRDVNPSHSGRRRRRR</sequence>
<feature type="coiled-coil region" evidence="1">
    <location>
        <begin position="90"/>
        <end position="117"/>
    </location>
</feature>
<evidence type="ECO:0000313" key="3">
    <source>
        <dbReference type="Proteomes" id="UP001454036"/>
    </source>
</evidence>
<keyword evidence="3" id="KW-1185">Reference proteome</keyword>
<gene>
    <name evidence="2" type="ORF">LIER_11256</name>
</gene>
<keyword evidence="1" id="KW-0175">Coiled coil</keyword>
<protein>
    <submittedName>
        <fullName evidence="2">Uncharacterized protein</fullName>
    </submittedName>
</protein>
<dbReference type="Proteomes" id="UP001454036">
    <property type="component" value="Unassembled WGS sequence"/>
</dbReference>
<organism evidence="2 3">
    <name type="scientific">Lithospermum erythrorhizon</name>
    <name type="common">Purple gromwell</name>
    <name type="synonym">Lithospermum officinale var. erythrorhizon</name>
    <dbReference type="NCBI Taxonomy" id="34254"/>
    <lineage>
        <taxon>Eukaryota</taxon>
        <taxon>Viridiplantae</taxon>
        <taxon>Streptophyta</taxon>
        <taxon>Embryophyta</taxon>
        <taxon>Tracheophyta</taxon>
        <taxon>Spermatophyta</taxon>
        <taxon>Magnoliopsida</taxon>
        <taxon>eudicotyledons</taxon>
        <taxon>Gunneridae</taxon>
        <taxon>Pentapetalae</taxon>
        <taxon>asterids</taxon>
        <taxon>lamiids</taxon>
        <taxon>Boraginales</taxon>
        <taxon>Boraginaceae</taxon>
        <taxon>Boraginoideae</taxon>
        <taxon>Lithospermeae</taxon>
        <taxon>Lithospermum</taxon>
    </lineage>
</organism>
<accession>A0AAV3PPB7</accession>
<reference evidence="2 3" key="1">
    <citation type="submission" date="2024-01" db="EMBL/GenBank/DDBJ databases">
        <title>The complete chloroplast genome sequence of Lithospermum erythrorhizon: insights into the phylogenetic relationship among Boraginaceae species and the maternal lineages of purple gromwells.</title>
        <authorList>
            <person name="Okada T."/>
            <person name="Watanabe K."/>
        </authorList>
    </citation>
    <scope>NUCLEOTIDE SEQUENCE [LARGE SCALE GENOMIC DNA]</scope>
</reference>
<name>A0AAV3PPB7_LITER</name>
<dbReference type="EMBL" id="BAABME010002072">
    <property type="protein sequence ID" value="GAA0152891.1"/>
    <property type="molecule type" value="Genomic_DNA"/>
</dbReference>
<evidence type="ECO:0000256" key="1">
    <source>
        <dbReference type="SAM" id="Coils"/>
    </source>
</evidence>
<dbReference type="AlphaFoldDB" id="A0AAV3PPB7"/>
<evidence type="ECO:0000313" key="2">
    <source>
        <dbReference type="EMBL" id="GAA0152891.1"/>
    </source>
</evidence>
<comment type="caution">
    <text evidence="2">The sequence shown here is derived from an EMBL/GenBank/DDBJ whole genome shotgun (WGS) entry which is preliminary data.</text>
</comment>
<proteinExistence type="predicted"/>